<dbReference type="Proteomes" id="UP001497516">
    <property type="component" value="Chromosome 1"/>
</dbReference>
<feature type="region of interest" description="Disordered" evidence="1">
    <location>
        <begin position="1"/>
        <end position="33"/>
    </location>
</feature>
<organism evidence="2 3">
    <name type="scientific">Linum trigynum</name>
    <dbReference type="NCBI Taxonomy" id="586398"/>
    <lineage>
        <taxon>Eukaryota</taxon>
        <taxon>Viridiplantae</taxon>
        <taxon>Streptophyta</taxon>
        <taxon>Embryophyta</taxon>
        <taxon>Tracheophyta</taxon>
        <taxon>Spermatophyta</taxon>
        <taxon>Magnoliopsida</taxon>
        <taxon>eudicotyledons</taxon>
        <taxon>Gunneridae</taxon>
        <taxon>Pentapetalae</taxon>
        <taxon>rosids</taxon>
        <taxon>fabids</taxon>
        <taxon>Malpighiales</taxon>
        <taxon>Linaceae</taxon>
        <taxon>Linum</taxon>
    </lineage>
</organism>
<evidence type="ECO:0000256" key="1">
    <source>
        <dbReference type="SAM" id="MobiDB-lite"/>
    </source>
</evidence>
<proteinExistence type="predicted"/>
<sequence length="118" mass="13341">MTQNSKKYTRRDLTNNIGDDALSESSDGSSDFEVCFEDNDYDLMDKEDDLLYDNYVNEEVEVEAGNGFDFQMEGGSTHQSPIAYDDDIAYDGNGELTHVVEDGSEMKEGFPEFNAKYE</sequence>
<evidence type="ECO:0000313" key="2">
    <source>
        <dbReference type="EMBL" id="CAL1354782.1"/>
    </source>
</evidence>
<protein>
    <submittedName>
        <fullName evidence="2">Uncharacterized protein</fullName>
    </submittedName>
</protein>
<evidence type="ECO:0000313" key="3">
    <source>
        <dbReference type="Proteomes" id="UP001497516"/>
    </source>
</evidence>
<accession>A0AAV2CFP2</accession>
<keyword evidence="3" id="KW-1185">Reference proteome</keyword>
<reference evidence="2 3" key="1">
    <citation type="submission" date="2024-04" db="EMBL/GenBank/DDBJ databases">
        <authorList>
            <person name="Fracassetti M."/>
        </authorList>
    </citation>
    <scope>NUCLEOTIDE SEQUENCE [LARGE SCALE GENOMIC DNA]</scope>
</reference>
<gene>
    <name evidence="2" type="ORF">LTRI10_LOCUS2572</name>
</gene>
<name>A0AAV2CFP2_9ROSI</name>
<dbReference type="AlphaFoldDB" id="A0AAV2CFP2"/>
<dbReference type="EMBL" id="OZ034813">
    <property type="protein sequence ID" value="CAL1354782.1"/>
    <property type="molecule type" value="Genomic_DNA"/>
</dbReference>